<keyword evidence="4 6" id="KW-1133">Transmembrane helix</keyword>
<dbReference type="GO" id="GO:0008610">
    <property type="term" value="P:lipid biosynthetic process"/>
    <property type="evidence" value="ECO:0007669"/>
    <property type="project" value="InterPro"/>
</dbReference>
<organism evidence="9 10">
    <name type="scientific">Marchantia polymorpha</name>
    <name type="common">Common liverwort</name>
    <name type="synonym">Marchantia aquatica</name>
    <dbReference type="NCBI Taxonomy" id="3197"/>
    <lineage>
        <taxon>Eukaryota</taxon>
        <taxon>Viridiplantae</taxon>
        <taxon>Streptophyta</taxon>
        <taxon>Embryophyta</taxon>
        <taxon>Marchantiophyta</taxon>
        <taxon>Marchantiopsida</taxon>
        <taxon>Marchantiidae</taxon>
        <taxon>Marchantiales</taxon>
        <taxon>Marchantiaceae</taxon>
        <taxon>Marchantia</taxon>
    </lineage>
</organism>
<dbReference type="GO" id="GO:0016020">
    <property type="term" value="C:membrane"/>
    <property type="evidence" value="ECO:0007669"/>
    <property type="project" value="UniProtKB-SubCell"/>
</dbReference>
<evidence type="ECO:0000256" key="5">
    <source>
        <dbReference type="ARBA" id="ARBA00023136"/>
    </source>
</evidence>
<feature type="transmembrane region" description="Helical" evidence="6">
    <location>
        <begin position="125"/>
        <end position="144"/>
    </location>
</feature>
<dbReference type="Pfam" id="PF12076">
    <property type="entry name" value="CER1-like_C"/>
    <property type="match status" value="1"/>
</dbReference>
<dbReference type="OMA" id="PAQNCKT"/>
<sequence length="623" mass="70980">MGTKLNFMWSSPWQILGGYKYVIGIPFLVKAIHANYYGGYDVDNWCFHMIWVTIMRLTLSQLWQIYSRLHGIVKKHQISTVGFTFEQIDREFHSDDYIILQALVATAAHVWVPGFRQLPLWDSRGLVTIILLHVGPTEFVYYWLHRALHTDFLFTNYHSFHHASINTEPPTSGVGTFLEHVLFSGVMGIALAGPVIFGGASISMIYLYCLFFDFMKHMAHSNTEIIPITLFKAFPLLKYLLITPSYHSLHHSELHSNYCLFMPLYDHLGGTVNVKSEALHARLREGRAEEVPEFVFLAHCVDLLSSMHVSFVLRQFASRPYSARWFLYPFLVLITPVMFMMWAWGKVFVAYKYTLDKFSCQTWVVPRYGFQYFIPVGLNSINGLIESAILEADKKGVKVISLAALNKNEALNGGGVLFTDKHTNLRVRVVHGNTLTAACILKGIPEDVTEVFITGATSKLGRAIALHLCRRRVRVLMLTSSQERFEAILKEAPKELKRYLVRVTKYQAGINCKTWIMGKWISHKDQQMAPRGTHFHQFVVPGIPEIRKDCTYGKLAAMRLPTQVKGISTCEFSCERGVVHACHAGGLIHCLEGWTHHEVGSIDVDRIDEVWEAAMRHGFSAVY</sequence>
<dbReference type="SUPFAM" id="SSF51735">
    <property type="entry name" value="NAD(P)-binding Rossmann-fold domains"/>
    <property type="match status" value="1"/>
</dbReference>
<dbReference type="GO" id="GO:0016491">
    <property type="term" value="F:oxidoreductase activity"/>
    <property type="evidence" value="ECO:0007669"/>
    <property type="project" value="InterPro"/>
</dbReference>
<evidence type="ECO:0000256" key="6">
    <source>
        <dbReference type="SAM" id="Phobius"/>
    </source>
</evidence>
<dbReference type="GO" id="GO:0005506">
    <property type="term" value="F:iron ion binding"/>
    <property type="evidence" value="ECO:0007669"/>
    <property type="project" value="InterPro"/>
</dbReference>
<keyword evidence="5 6" id="KW-0472">Membrane</keyword>
<evidence type="ECO:0000256" key="2">
    <source>
        <dbReference type="ARBA" id="ARBA00009324"/>
    </source>
</evidence>
<feature type="domain" description="Very-long-chain aldehyde decarbonylase CER1-like C-terminal" evidence="8">
    <location>
        <begin position="451"/>
        <end position="620"/>
    </location>
</feature>
<reference evidence="10" key="1">
    <citation type="journal article" date="2017" name="Cell">
        <title>Insights into land plant evolution garnered from the Marchantia polymorpha genome.</title>
        <authorList>
            <person name="Bowman J.L."/>
            <person name="Kohchi T."/>
            <person name="Yamato K.T."/>
            <person name="Jenkins J."/>
            <person name="Shu S."/>
            <person name="Ishizaki K."/>
            <person name="Yamaoka S."/>
            <person name="Nishihama R."/>
            <person name="Nakamura Y."/>
            <person name="Berger F."/>
            <person name="Adam C."/>
            <person name="Aki S.S."/>
            <person name="Althoff F."/>
            <person name="Araki T."/>
            <person name="Arteaga-Vazquez M.A."/>
            <person name="Balasubrmanian S."/>
            <person name="Barry K."/>
            <person name="Bauer D."/>
            <person name="Boehm C.R."/>
            <person name="Briginshaw L."/>
            <person name="Caballero-Perez J."/>
            <person name="Catarino B."/>
            <person name="Chen F."/>
            <person name="Chiyoda S."/>
            <person name="Chovatia M."/>
            <person name="Davies K.M."/>
            <person name="Delmans M."/>
            <person name="Demura T."/>
            <person name="Dierschke T."/>
            <person name="Dolan L."/>
            <person name="Dorantes-Acosta A.E."/>
            <person name="Eklund D.M."/>
            <person name="Florent S.N."/>
            <person name="Flores-Sandoval E."/>
            <person name="Fujiyama A."/>
            <person name="Fukuzawa H."/>
            <person name="Galik B."/>
            <person name="Grimanelli D."/>
            <person name="Grimwood J."/>
            <person name="Grossniklaus U."/>
            <person name="Hamada T."/>
            <person name="Haseloff J."/>
            <person name="Hetherington A.J."/>
            <person name="Higo A."/>
            <person name="Hirakawa Y."/>
            <person name="Hundley H.N."/>
            <person name="Ikeda Y."/>
            <person name="Inoue K."/>
            <person name="Inoue S.I."/>
            <person name="Ishida S."/>
            <person name="Jia Q."/>
            <person name="Kakita M."/>
            <person name="Kanazawa T."/>
            <person name="Kawai Y."/>
            <person name="Kawashima T."/>
            <person name="Kennedy M."/>
            <person name="Kinose K."/>
            <person name="Kinoshita T."/>
            <person name="Kohara Y."/>
            <person name="Koide E."/>
            <person name="Komatsu K."/>
            <person name="Kopischke S."/>
            <person name="Kubo M."/>
            <person name="Kyozuka J."/>
            <person name="Lagercrantz U."/>
            <person name="Lin S.S."/>
            <person name="Lindquist E."/>
            <person name="Lipzen A.M."/>
            <person name="Lu C.W."/>
            <person name="De Luna E."/>
            <person name="Martienssen R.A."/>
            <person name="Minamino N."/>
            <person name="Mizutani M."/>
            <person name="Mizutani M."/>
            <person name="Mochizuki N."/>
            <person name="Monte I."/>
            <person name="Mosher R."/>
            <person name="Nagasaki H."/>
            <person name="Nakagami H."/>
            <person name="Naramoto S."/>
            <person name="Nishitani K."/>
            <person name="Ohtani M."/>
            <person name="Okamoto T."/>
            <person name="Okumura M."/>
            <person name="Phillips J."/>
            <person name="Pollak B."/>
            <person name="Reinders A."/>
            <person name="Rovekamp M."/>
            <person name="Sano R."/>
            <person name="Sawa S."/>
            <person name="Schmid M.W."/>
            <person name="Shirakawa M."/>
            <person name="Solano R."/>
            <person name="Spunde A."/>
            <person name="Suetsugu N."/>
            <person name="Sugano S."/>
            <person name="Sugiyama A."/>
            <person name="Sun R."/>
            <person name="Suzuki Y."/>
            <person name="Takenaka M."/>
            <person name="Takezawa D."/>
            <person name="Tomogane H."/>
            <person name="Tsuzuki M."/>
            <person name="Ueda T."/>
            <person name="Umeda M."/>
            <person name="Ward J.M."/>
            <person name="Watanabe Y."/>
            <person name="Yazaki K."/>
            <person name="Yokoyama R."/>
            <person name="Yoshitake Y."/>
            <person name="Yotsui I."/>
            <person name="Zachgo S."/>
            <person name="Schmutz J."/>
        </authorList>
    </citation>
    <scope>NUCLEOTIDE SEQUENCE [LARGE SCALE GENOMIC DNA]</scope>
    <source>
        <strain evidence="10">Tak-1</strain>
    </source>
</reference>
<dbReference type="Pfam" id="PF04116">
    <property type="entry name" value="FA_hydroxylase"/>
    <property type="match status" value="1"/>
</dbReference>
<evidence type="ECO:0000313" key="10">
    <source>
        <dbReference type="Proteomes" id="UP000244005"/>
    </source>
</evidence>
<comment type="similarity">
    <text evidence="2">Belongs to the sterol desaturase family.</text>
</comment>
<feature type="domain" description="Fatty acid hydroxylase" evidence="7">
    <location>
        <begin position="131"/>
        <end position="271"/>
    </location>
</feature>
<name>A0A2R6XF79_MARPO</name>
<dbReference type="PANTHER" id="PTHR11863">
    <property type="entry name" value="STEROL DESATURASE"/>
    <property type="match status" value="1"/>
</dbReference>
<keyword evidence="3 6" id="KW-0812">Transmembrane</keyword>
<protein>
    <recommendedName>
        <fullName evidence="11">Fatty acid hydroxylase domain-containing protein</fullName>
    </recommendedName>
</protein>
<evidence type="ECO:0008006" key="11">
    <source>
        <dbReference type="Google" id="ProtNLM"/>
    </source>
</evidence>
<evidence type="ECO:0000256" key="3">
    <source>
        <dbReference type="ARBA" id="ARBA00022692"/>
    </source>
</evidence>
<keyword evidence="10" id="KW-1185">Reference proteome</keyword>
<gene>
    <name evidence="9" type="ORF">MARPO_0019s0173</name>
</gene>
<dbReference type="OrthoDB" id="408954at2759"/>
<evidence type="ECO:0000256" key="4">
    <source>
        <dbReference type="ARBA" id="ARBA00022989"/>
    </source>
</evidence>
<evidence type="ECO:0000256" key="1">
    <source>
        <dbReference type="ARBA" id="ARBA00004141"/>
    </source>
</evidence>
<feature type="transmembrane region" description="Helical" evidence="6">
    <location>
        <begin position="325"/>
        <end position="345"/>
    </location>
</feature>
<dbReference type="EMBL" id="KZ772691">
    <property type="protein sequence ID" value="PTQ44770.1"/>
    <property type="molecule type" value="Genomic_DNA"/>
</dbReference>
<dbReference type="InterPro" id="IPR050307">
    <property type="entry name" value="Sterol_Desaturase_Related"/>
</dbReference>
<dbReference type="InterPro" id="IPR036291">
    <property type="entry name" value="NAD(P)-bd_dom_sf"/>
</dbReference>
<proteinExistence type="inferred from homology"/>
<dbReference type="Gene3D" id="3.40.50.720">
    <property type="entry name" value="NAD(P)-binding Rossmann-like Domain"/>
    <property type="match status" value="1"/>
</dbReference>
<evidence type="ECO:0000313" key="9">
    <source>
        <dbReference type="EMBL" id="PTQ44770.1"/>
    </source>
</evidence>
<dbReference type="Gramene" id="Mp1g14030.1">
    <property type="protein sequence ID" value="Mp1g14030.1.cds"/>
    <property type="gene ID" value="Mp1g14030"/>
</dbReference>
<evidence type="ECO:0000259" key="7">
    <source>
        <dbReference type="Pfam" id="PF04116"/>
    </source>
</evidence>
<dbReference type="InterPro" id="IPR021940">
    <property type="entry name" value="CER1-like_C"/>
</dbReference>
<feature type="transmembrane region" description="Helical" evidence="6">
    <location>
        <begin position="181"/>
        <end position="211"/>
    </location>
</feature>
<dbReference type="InterPro" id="IPR006694">
    <property type="entry name" value="Fatty_acid_hydroxylase"/>
</dbReference>
<evidence type="ECO:0000259" key="8">
    <source>
        <dbReference type="Pfam" id="PF12076"/>
    </source>
</evidence>
<accession>A0A2R6XF79</accession>
<dbReference type="AlphaFoldDB" id="A0A2R6XF79"/>
<dbReference type="Proteomes" id="UP000244005">
    <property type="component" value="Unassembled WGS sequence"/>
</dbReference>
<comment type="subcellular location">
    <subcellularLocation>
        <location evidence="1">Membrane</location>
        <topology evidence="1">Multi-pass membrane protein</topology>
    </subcellularLocation>
</comment>